<dbReference type="GO" id="GO:0032259">
    <property type="term" value="P:methylation"/>
    <property type="evidence" value="ECO:0007669"/>
    <property type="project" value="UniProtKB-KW"/>
</dbReference>
<dbReference type="PROSITE" id="PS50868">
    <property type="entry name" value="POST_SET"/>
    <property type="match status" value="1"/>
</dbReference>
<dbReference type="GO" id="GO:0008170">
    <property type="term" value="F:N-methyltransferase activity"/>
    <property type="evidence" value="ECO:0007669"/>
    <property type="project" value="UniProtKB-ARBA"/>
</dbReference>
<evidence type="ECO:0000259" key="8">
    <source>
        <dbReference type="PROSITE" id="PS50280"/>
    </source>
</evidence>
<dbReference type="InterPro" id="IPR001214">
    <property type="entry name" value="SET_dom"/>
</dbReference>
<evidence type="ECO:0000259" key="9">
    <source>
        <dbReference type="PROSITE" id="PS50868"/>
    </source>
</evidence>
<accession>A0AA88H9H4</accession>
<name>A0AA88H9H4_ARTSF</name>
<evidence type="ECO:0000256" key="6">
    <source>
        <dbReference type="ARBA" id="ARBA00022723"/>
    </source>
</evidence>
<evidence type="ECO:0000256" key="2">
    <source>
        <dbReference type="ARBA" id="ARBA00022454"/>
    </source>
</evidence>
<protein>
    <recommendedName>
        <fullName evidence="12">Histone-lysine N-methyltransferase SETMAR</fullName>
    </recommendedName>
</protein>
<evidence type="ECO:0000256" key="7">
    <source>
        <dbReference type="ARBA" id="ARBA00022833"/>
    </source>
</evidence>
<organism evidence="10 11">
    <name type="scientific">Artemia franciscana</name>
    <name type="common">Brine shrimp</name>
    <name type="synonym">Artemia sanfranciscana</name>
    <dbReference type="NCBI Taxonomy" id="6661"/>
    <lineage>
        <taxon>Eukaryota</taxon>
        <taxon>Metazoa</taxon>
        <taxon>Ecdysozoa</taxon>
        <taxon>Arthropoda</taxon>
        <taxon>Crustacea</taxon>
        <taxon>Branchiopoda</taxon>
        <taxon>Anostraca</taxon>
        <taxon>Artemiidae</taxon>
        <taxon>Artemia</taxon>
    </lineage>
</organism>
<sequence>MNDGYEHPENLSYLAYTSTNIPGPACPDEFFTTILGCDCFAKCKIESCTCIGTSFRLKESKQGCSSLCPCDLTCDNHFFDKGPKKGLEVFETEKKGHGLKTRLKISKGEFVCEYAGEAIGQVEAERRFSLQRTGDSNYIFVLKEFYENKCILTIVDPEAIGNIGRYINHSCEPNLCPVPVRTETAFPHISFFSVRDIDENEELTYSYGTQEGKNSSKKKCYCGTKSCSGFLPNELPF</sequence>
<comment type="caution">
    <text evidence="10">The sequence shown here is derived from an EMBL/GenBank/DDBJ whole genome shotgun (WGS) entry which is preliminary data.</text>
</comment>
<evidence type="ECO:0000313" key="10">
    <source>
        <dbReference type="EMBL" id="KAK2707408.1"/>
    </source>
</evidence>
<evidence type="ECO:0000256" key="3">
    <source>
        <dbReference type="ARBA" id="ARBA00022603"/>
    </source>
</evidence>
<dbReference type="GO" id="GO:0005694">
    <property type="term" value="C:chromosome"/>
    <property type="evidence" value="ECO:0007669"/>
    <property type="project" value="UniProtKB-SubCell"/>
</dbReference>
<keyword evidence="5" id="KW-0949">S-adenosyl-L-methionine</keyword>
<dbReference type="PANTHER" id="PTHR46223">
    <property type="entry name" value="HISTONE-LYSINE N-METHYLTRANSFERASE SUV39H"/>
    <property type="match status" value="1"/>
</dbReference>
<dbReference type="Pfam" id="PF00856">
    <property type="entry name" value="SET"/>
    <property type="match status" value="1"/>
</dbReference>
<dbReference type="GO" id="GO:0008276">
    <property type="term" value="F:protein methyltransferase activity"/>
    <property type="evidence" value="ECO:0007669"/>
    <property type="project" value="UniProtKB-ARBA"/>
</dbReference>
<feature type="domain" description="SET" evidence="8">
    <location>
        <begin position="85"/>
        <end position="208"/>
    </location>
</feature>
<keyword evidence="6" id="KW-0479">Metal-binding</keyword>
<evidence type="ECO:0000256" key="4">
    <source>
        <dbReference type="ARBA" id="ARBA00022679"/>
    </source>
</evidence>
<keyword evidence="7" id="KW-0862">Zinc</keyword>
<dbReference type="InterPro" id="IPR050973">
    <property type="entry name" value="H3K9_Histone-Lys_N-MTase"/>
</dbReference>
<keyword evidence="4" id="KW-0808">Transferase</keyword>
<keyword evidence="3" id="KW-0489">Methyltransferase</keyword>
<dbReference type="Gene3D" id="2.170.270.10">
    <property type="entry name" value="SET domain"/>
    <property type="match status" value="1"/>
</dbReference>
<evidence type="ECO:0000256" key="5">
    <source>
        <dbReference type="ARBA" id="ARBA00022691"/>
    </source>
</evidence>
<reference evidence="10" key="1">
    <citation type="submission" date="2023-07" db="EMBL/GenBank/DDBJ databases">
        <title>Chromosome-level genome assembly of Artemia franciscana.</title>
        <authorList>
            <person name="Jo E."/>
        </authorList>
    </citation>
    <scope>NUCLEOTIDE SEQUENCE</scope>
    <source>
        <tissue evidence="10">Whole body</tissue>
    </source>
</reference>
<dbReference type="AlphaFoldDB" id="A0AA88H9H4"/>
<dbReference type="PANTHER" id="PTHR46223:SF3">
    <property type="entry name" value="HISTONE-LYSINE N-METHYLTRANSFERASE SET-23"/>
    <property type="match status" value="1"/>
</dbReference>
<keyword evidence="11" id="KW-1185">Reference proteome</keyword>
<dbReference type="Proteomes" id="UP001187531">
    <property type="component" value="Unassembled WGS sequence"/>
</dbReference>
<dbReference type="GO" id="GO:0008757">
    <property type="term" value="F:S-adenosylmethionine-dependent methyltransferase activity"/>
    <property type="evidence" value="ECO:0007669"/>
    <property type="project" value="UniProtKB-ARBA"/>
</dbReference>
<keyword evidence="2" id="KW-0158">Chromosome</keyword>
<proteinExistence type="predicted"/>
<dbReference type="InterPro" id="IPR003616">
    <property type="entry name" value="Post-SET_dom"/>
</dbReference>
<dbReference type="InterPro" id="IPR046341">
    <property type="entry name" value="SET_dom_sf"/>
</dbReference>
<evidence type="ECO:0000313" key="11">
    <source>
        <dbReference type="Proteomes" id="UP001187531"/>
    </source>
</evidence>
<dbReference type="SMART" id="SM00317">
    <property type="entry name" value="SET"/>
    <property type="match status" value="1"/>
</dbReference>
<dbReference type="GO" id="GO:0046872">
    <property type="term" value="F:metal ion binding"/>
    <property type="evidence" value="ECO:0007669"/>
    <property type="project" value="UniProtKB-KW"/>
</dbReference>
<dbReference type="SUPFAM" id="SSF82199">
    <property type="entry name" value="SET domain"/>
    <property type="match status" value="1"/>
</dbReference>
<feature type="domain" description="Post-SET" evidence="9">
    <location>
        <begin position="216"/>
        <end position="232"/>
    </location>
</feature>
<evidence type="ECO:0000256" key="1">
    <source>
        <dbReference type="ARBA" id="ARBA00004286"/>
    </source>
</evidence>
<evidence type="ECO:0008006" key="12">
    <source>
        <dbReference type="Google" id="ProtNLM"/>
    </source>
</evidence>
<comment type="subcellular location">
    <subcellularLocation>
        <location evidence="1">Chromosome</location>
    </subcellularLocation>
</comment>
<gene>
    <name evidence="10" type="ORF">QYM36_015191</name>
</gene>
<dbReference type="PROSITE" id="PS50280">
    <property type="entry name" value="SET"/>
    <property type="match status" value="1"/>
</dbReference>
<dbReference type="EMBL" id="JAVRJZ010000019">
    <property type="protein sequence ID" value="KAK2707408.1"/>
    <property type="molecule type" value="Genomic_DNA"/>
</dbReference>